<proteinExistence type="predicted"/>
<reference evidence="2" key="1">
    <citation type="journal article" date="2011" name="J. Bacteriol.">
        <title>Genome sequences of eight morphologically diverse alphaproteobacteria.</title>
        <authorList>
            <consortium name="US DOE Joint Genome Institute"/>
            <person name="Brown P.J."/>
            <person name="Kysela D.T."/>
            <person name="Buechlein A."/>
            <person name="Hemmerich C."/>
            <person name="Brun Y.V."/>
        </authorList>
    </citation>
    <scope>NUCLEOTIDE SEQUENCE [LARGE SCALE GENOMIC DNA]</scope>
    <source>
        <strain evidence="2">ATCC 49814 / DSM 5838 / IFAM 1418</strain>
    </source>
</reference>
<dbReference type="GO" id="GO:0016779">
    <property type="term" value="F:nucleotidyltransferase activity"/>
    <property type="evidence" value="ECO:0007669"/>
    <property type="project" value="UniProtKB-KW"/>
</dbReference>
<sequence length="261" mass="28797">MTLAIIVQARWNSSRLPGKILENLGDAPALKRCLDRCDMIPQSDIVVCAVPDTAENDVIAEAAASWGYTVSRGSEDDVLSRYAKAARDVNASTVMRVTSDCPMIDPQISGSVLQLLNRSGVHYACNNMPARFPHGLDCDAFSAELLHEADKHAESKYDREHVTPWIRSKKGVRRASLQGPGEPVSTLRWTLDYKEDLLFMQALYDVMGDQAPTASAAEYARICLMRPDIQAINARHIDLNRLALSERAHIETSPVSMDMAA</sequence>
<dbReference type="InterPro" id="IPR003329">
    <property type="entry name" value="Cytidylyl_trans"/>
</dbReference>
<dbReference type="CDD" id="cd02518">
    <property type="entry name" value="GT2_SpsF"/>
    <property type="match status" value="1"/>
</dbReference>
<dbReference type="HOGENOM" id="CLU_072501_0_0_5"/>
<keyword evidence="1" id="KW-0808">Transferase</keyword>
<dbReference type="PANTHER" id="PTHR42866">
    <property type="entry name" value="3-DEOXY-MANNO-OCTULOSONATE CYTIDYLYLTRANSFERASE"/>
    <property type="match status" value="1"/>
</dbReference>
<organism evidence="1 2">
    <name type="scientific">Hirschia baltica (strain ATCC 49814 / DSM 5838 / IFAM 1418)</name>
    <dbReference type="NCBI Taxonomy" id="582402"/>
    <lineage>
        <taxon>Bacteria</taxon>
        <taxon>Pseudomonadati</taxon>
        <taxon>Pseudomonadota</taxon>
        <taxon>Alphaproteobacteria</taxon>
        <taxon>Hyphomonadales</taxon>
        <taxon>Hyphomonadaceae</taxon>
        <taxon>Hirschia</taxon>
    </lineage>
</organism>
<dbReference type="EMBL" id="CP001678">
    <property type="protein sequence ID" value="ACT57902.1"/>
    <property type="molecule type" value="Genomic_DNA"/>
</dbReference>
<dbReference type="Proteomes" id="UP000002745">
    <property type="component" value="Chromosome"/>
</dbReference>
<keyword evidence="2" id="KW-1185">Reference proteome</keyword>
<dbReference type="STRING" id="582402.Hbal_0200"/>
<gene>
    <name evidence="1" type="ordered locus">Hbal_0200</name>
</gene>
<dbReference type="SUPFAM" id="SSF53448">
    <property type="entry name" value="Nucleotide-diphospho-sugar transferases"/>
    <property type="match status" value="1"/>
</dbReference>
<dbReference type="Pfam" id="PF02348">
    <property type="entry name" value="CTP_transf_3"/>
    <property type="match status" value="1"/>
</dbReference>
<keyword evidence="1" id="KW-0548">Nucleotidyltransferase</keyword>
<dbReference type="PANTHER" id="PTHR42866:SF1">
    <property type="entry name" value="SPORE COAT POLYSACCHARIDE BIOSYNTHESIS PROTEIN SPSF"/>
    <property type="match status" value="1"/>
</dbReference>
<dbReference type="eggNOG" id="COG1861">
    <property type="taxonomic scope" value="Bacteria"/>
</dbReference>
<accession>C6XLJ6</accession>
<dbReference type="Gene3D" id="3.90.550.10">
    <property type="entry name" value="Spore Coat Polysaccharide Biosynthesis Protein SpsA, Chain A"/>
    <property type="match status" value="1"/>
</dbReference>
<dbReference type="InterPro" id="IPR029044">
    <property type="entry name" value="Nucleotide-diphossugar_trans"/>
</dbReference>
<dbReference type="GO" id="GO:0005829">
    <property type="term" value="C:cytosol"/>
    <property type="evidence" value="ECO:0007669"/>
    <property type="project" value="TreeGrafter"/>
</dbReference>
<protein>
    <submittedName>
        <fullName evidence="1">Acylneuraminate cytidylyltransferase</fullName>
    </submittedName>
</protein>
<dbReference type="KEGG" id="hba:Hbal_0200"/>
<evidence type="ECO:0000313" key="1">
    <source>
        <dbReference type="EMBL" id="ACT57902.1"/>
    </source>
</evidence>
<name>C6XLJ6_HIRBI</name>
<dbReference type="OrthoDB" id="9801052at2"/>
<dbReference type="RefSeq" id="WP_012778060.1">
    <property type="nucleotide sequence ID" value="NC_012982.1"/>
</dbReference>
<dbReference type="AlphaFoldDB" id="C6XLJ6"/>
<evidence type="ECO:0000313" key="2">
    <source>
        <dbReference type="Proteomes" id="UP000002745"/>
    </source>
</evidence>